<accession>A0ABW1S833</accession>
<comment type="pathway">
    <text evidence="1 7">Cofactor biosynthesis; adenosylcobalamin biosynthesis.</text>
</comment>
<comment type="function">
    <text evidence="6 7">Catalyzes amidations at positions B, D, E, and G on adenosylcobyrinic A,C-diamide. NH(2) groups are provided by glutamine, and one molecule of ATP is hydrogenolyzed for each amidation.</text>
</comment>
<dbReference type="InterPro" id="IPR029062">
    <property type="entry name" value="Class_I_gatase-like"/>
</dbReference>
<dbReference type="SUPFAM" id="SSF52540">
    <property type="entry name" value="P-loop containing nucleoside triphosphate hydrolases"/>
    <property type="match status" value="1"/>
</dbReference>
<evidence type="ECO:0000256" key="5">
    <source>
        <dbReference type="ARBA" id="ARBA00022962"/>
    </source>
</evidence>
<dbReference type="CDD" id="cd05389">
    <property type="entry name" value="CobQ_N"/>
    <property type="match status" value="1"/>
</dbReference>
<evidence type="ECO:0000256" key="3">
    <source>
        <dbReference type="ARBA" id="ARBA00019833"/>
    </source>
</evidence>
<dbReference type="Proteomes" id="UP001596303">
    <property type="component" value="Unassembled WGS sequence"/>
</dbReference>
<keyword evidence="11" id="KW-1185">Reference proteome</keyword>
<dbReference type="PANTHER" id="PTHR21343:SF1">
    <property type="entry name" value="COBYRIC ACID SYNTHASE"/>
    <property type="match status" value="1"/>
</dbReference>
<evidence type="ECO:0000313" key="10">
    <source>
        <dbReference type="EMBL" id="MFC6197715.1"/>
    </source>
</evidence>
<evidence type="ECO:0000256" key="7">
    <source>
        <dbReference type="HAMAP-Rule" id="MF_00028"/>
    </source>
</evidence>
<comment type="similarity">
    <text evidence="2 7">Belongs to the CobB/CobQ family. CobQ subfamily.</text>
</comment>
<keyword evidence="4 7" id="KW-0169">Cobalamin biosynthesis</keyword>
<organism evidence="10 11">
    <name type="scientific">Ponticaulis profundi</name>
    <dbReference type="NCBI Taxonomy" id="2665222"/>
    <lineage>
        <taxon>Bacteria</taxon>
        <taxon>Pseudomonadati</taxon>
        <taxon>Pseudomonadota</taxon>
        <taxon>Alphaproteobacteria</taxon>
        <taxon>Hyphomonadales</taxon>
        <taxon>Hyphomonadaceae</taxon>
        <taxon>Ponticaulis</taxon>
    </lineage>
</organism>
<dbReference type="NCBIfam" id="TIGR00313">
    <property type="entry name" value="cobQ"/>
    <property type="match status" value="1"/>
</dbReference>
<feature type="active site" description="Nucleophile" evidence="7">
    <location>
        <position position="334"/>
    </location>
</feature>
<dbReference type="Gene3D" id="3.40.50.880">
    <property type="match status" value="1"/>
</dbReference>
<evidence type="ECO:0000256" key="6">
    <source>
        <dbReference type="ARBA" id="ARBA00025166"/>
    </source>
</evidence>
<dbReference type="Gene3D" id="3.40.50.300">
    <property type="entry name" value="P-loop containing nucleotide triphosphate hydrolases"/>
    <property type="match status" value="1"/>
</dbReference>
<sequence length="496" mass="52742">MTGRAIMLQGTGSDVGKSLIVAGLCRLASRCGLRVAPFKPQNMSNNAAACSDGGEIGRAQALQALACGLEPRTDFNPVLLKPETDRRSQLVVHGRAVGAQEASLYMTERHKLLGRVLESFDRLTADYDLVIVEGAGSPAETNLRARDIANMGFARAAGVPVCLIGDIDRGGVIAALVGTRTVIEAADAAMIRAFLINKFRGDPSLFEDGVKTIEAETGWPSLGIIPWLSAASRLPAEDAVSLERPQARTSGTLKIAAPMLSRIANFDDADPLRTEPGVQFDFIPPGQAIPRDTDIIMLFGTKSTLGDLDFLRTQGWDHDILAHARTGGRVFGICGGYQMLGQWVHDPDGVDGPAGSAPGLGLLNLETRMTGDKRVRPVTAYEAGSGDPLTGYEIHTGRTTGPDTARPFLTLPDGPDGAVSADGRLAGCYVHGLFANDDFRQRWLKQHGANELADQSYGEAVEAALDTLADGIDAHIDFERFLALAETPGWTPNASC</sequence>
<reference evidence="11" key="1">
    <citation type="journal article" date="2019" name="Int. J. Syst. Evol. Microbiol.">
        <title>The Global Catalogue of Microorganisms (GCM) 10K type strain sequencing project: providing services to taxonomists for standard genome sequencing and annotation.</title>
        <authorList>
            <consortium name="The Broad Institute Genomics Platform"/>
            <consortium name="The Broad Institute Genome Sequencing Center for Infectious Disease"/>
            <person name="Wu L."/>
            <person name="Ma J."/>
        </authorList>
    </citation>
    <scope>NUCLEOTIDE SEQUENCE [LARGE SCALE GENOMIC DNA]</scope>
    <source>
        <strain evidence="11">CGMCC-1.15741</strain>
    </source>
</reference>
<keyword evidence="5 7" id="KW-0315">Glutamine amidotransferase</keyword>
<dbReference type="NCBIfam" id="NF001989">
    <property type="entry name" value="PRK00784.1"/>
    <property type="match status" value="1"/>
</dbReference>
<comment type="caution">
    <text evidence="10">The sequence shown here is derived from an EMBL/GenBank/DDBJ whole genome shotgun (WGS) entry which is preliminary data.</text>
</comment>
<dbReference type="Pfam" id="PF01656">
    <property type="entry name" value="CbiA"/>
    <property type="match status" value="1"/>
</dbReference>
<dbReference type="InterPro" id="IPR047045">
    <property type="entry name" value="CobQ_N"/>
</dbReference>
<dbReference type="HAMAP" id="MF_00028">
    <property type="entry name" value="CobQ"/>
    <property type="match status" value="1"/>
</dbReference>
<dbReference type="PANTHER" id="PTHR21343">
    <property type="entry name" value="DETHIOBIOTIN SYNTHETASE"/>
    <property type="match status" value="1"/>
</dbReference>
<dbReference type="InterPro" id="IPR033949">
    <property type="entry name" value="CobQ_GATase1"/>
</dbReference>
<dbReference type="CDD" id="cd01750">
    <property type="entry name" value="GATase1_CobQ"/>
    <property type="match status" value="1"/>
</dbReference>
<evidence type="ECO:0000256" key="2">
    <source>
        <dbReference type="ARBA" id="ARBA00006205"/>
    </source>
</evidence>
<evidence type="ECO:0000259" key="8">
    <source>
        <dbReference type="Pfam" id="PF01656"/>
    </source>
</evidence>
<dbReference type="InterPro" id="IPR027417">
    <property type="entry name" value="P-loop_NTPase"/>
</dbReference>
<dbReference type="SUPFAM" id="SSF52317">
    <property type="entry name" value="Class I glutamine amidotransferase-like"/>
    <property type="match status" value="1"/>
</dbReference>
<dbReference type="PROSITE" id="PS51274">
    <property type="entry name" value="GATASE_COBBQ"/>
    <property type="match status" value="1"/>
</dbReference>
<evidence type="ECO:0000256" key="1">
    <source>
        <dbReference type="ARBA" id="ARBA00004953"/>
    </source>
</evidence>
<dbReference type="Pfam" id="PF07685">
    <property type="entry name" value="GATase_3"/>
    <property type="match status" value="1"/>
</dbReference>
<dbReference type="RefSeq" id="WP_377377005.1">
    <property type="nucleotide sequence ID" value="NZ_JBHSSW010000005.1"/>
</dbReference>
<dbReference type="InterPro" id="IPR002586">
    <property type="entry name" value="CobQ/CobB/MinD/ParA_Nub-bd_dom"/>
</dbReference>
<feature type="domain" description="CobQ/CobB/MinD/ParA nucleotide binding" evidence="8">
    <location>
        <begin position="6"/>
        <end position="238"/>
    </location>
</feature>
<evidence type="ECO:0000259" key="9">
    <source>
        <dbReference type="Pfam" id="PF07685"/>
    </source>
</evidence>
<evidence type="ECO:0000313" key="11">
    <source>
        <dbReference type="Proteomes" id="UP001596303"/>
    </source>
</evidence>
<feature type="active site" evidence="7">
    <location>
        <position position="431"/>
    </location>
</feature>
<protein>
    <recommendedName>
        <fullName evidence="3 7">Cobyric acid synthase</fullName>
    </recommendedName>
</protein>
<name>A0ABW1S833_9PROT</name>
<evidence type="ECO:0000256" key="4">
    <source>
        <dbReference type="ARBA" id="ARBA00022573"/>
    </source>
</evidence>
<dbReference type="InterPro" id="IPR004459">
    <property type="entry name" value="CobQ_synth"/>
</dbReference>
<gene>
    <name evidence="7" type="primary">cobQ</name>
    <name evidence="10" type="ORF">ACFQDM_06470</name>
</gene>
<dbReference type="EMBL" id="JBHSSW010000005">
    <property type="protein sequence ID" value="MFC6197715.1"/>
    <property type="molecule type" value="Genomic_DNA"/>
</dbReference>
<dbReference type="InterPro" id="IPR011698">
    <property type="entry name" value="GATase_3"/>
</dbReference>
<feature type="domain" description="CobB/CobQ-like glutamine amidotransferase" evidence="9">
    <location>
        <begin position="254"/>
        <end position="439"/>
    </location>
</feature>
<proteinExistence type="inferred from homology"/>